<protein>
    <submittedName>
        <fullName evidence="2">Uncharacterized protein</fullName>
    </submittedName>
</protein>
<accession>A0A9I9E766</accession>
<proteinExistence type="predicted"/>
<dbReference type="Gramene" id="MELO3C029724.2.1">
    <property type="protein sequence ID" value="MELO3C029724.2.1"/>
    <property type="gene ID" value="MELO3C029724.2"/>
</dbReference>
<dbReference type="EnsemblPlants" id="MELO3C029724.2.1">
    <property type="protein sequence ID" value="MELO3C029724.2.1"/>
    <property type="gene ID" value="MELO3C029724.2"/>
</dbReference>
<evidence type="ECO:0000256" key="1">
    <source>
        <dbReference type="SAM" id="MobiDB-lite"/>
    </source>
</evidence>
<dbReference type="AlphaFoldDB" id="A0A9I9E766"/>
<reference evidence="2" key="1">
    <citation type="submission" date="2023-03" db="UniProtKB">
        <authorList>
            <consortium name="EnsemblPlants"/>
        </authorList>
    </citation>
    <scope>IDENTIFICATION</scope>
</reference>
<name>A0A9I9E766_CUCME</name>
<sequence>MAEHDDTHMSAQQKQNQIKKKKKIVNGSSDLKIQEFLCFLYSVSPDRLCCVSPSPLNPPISPPCRRYYCPYYHNYYYFWYPQKKMIY</sequence>
<evidence type="ECO:0000313" key="2">
    <source>
        <dbReference type="EnsemblPlants" id="MELO3C029724.2.1"/>
    </source>
</evidence>
<organism evidence="2">
    <name type="scientific">Cucumis melo</name>
    <name type="common">Muskmelon</name>
    <dbReference type="NCBI Taxonomy" id="3656"/>
    <lineage>
        <taxon>Eukaryota</taxon>
        <taxon>Viridiplantae</taxon>
        <taxon>Streptophyta</taxon>
        <taxon>Embryophyta</taxon>
        <taxon>Tracheophyta</taxon>
        <taxon>Spermatophyta</taxon>
        <taxon>Magnoliopsida</taxon>
        <taxon>eudicotyledons</taxon>
        <taxon>Gunneridae</taxon>
        <taxon>Pentapetalae</taxon>
        <taxon>rosids</taxon>
        <taxon>fabids</taxon>
        <taxon>Cucurbitales</taxon>
        <taxon>Cucurbitaceae</taxon>
        <taxon>Benincaseae</taxon>
        <taxon>Cucumis</taxon>
    </lineage>
</organism>
<feature type="region of interest" description="Disordered" evidence="1">
    <location>
        <begin position="1"/>
        <end position="22"/>
    </location>
</feature>